<dbReference type="RefSeq" id="XP_060433800.1">
    <property type="nucleotide sequence ID" value="XM_060571810.1"/>
</dbReference>
<name>A0AAJ0ATK4_9PEZI</name>
<accession>A0AAJ0ATK4</accession>
<protein>
    <submittedName>
        <fullName evidence="2">Uncharacterized protein</fullName>
    </submittedName>
</protein>
<evidence type="ECO:0000256" key="1">
    <source>
        <dbReference type="SAM" id="MobiDB-lite"/>
    </source>
</evidence>
<evidence type="ECO:0000313" key="2">
    <source>
        <dbReference type="EMBL" id="KAK1690105.1"/>
    </source>
</evidence>
<feature type="region of interest" description="Disordered" evidence="1">
    <location>
        <begin position="1"/>
        <end position="29"/>
    </location>
</feature>
<evidence type="ECO:0000313" key="3">
    <source>
        <dbReference type="Proteomes" id="UP001224890"/>
    </source>
</evidence>
<comment type="caution">
    <text evidence="2">The sequence shown here is derived from an EMBL/GenBank/DDBJ whole genome shotgun (WGS) entry which is preliminary data.</text>
</comment>
<gene>
    <name evidence="2" type="ORF">BDP55DRAFT_627808</name>
</gene>
<sequence>MAANSQRNSNTAASRCQNEGSPKSAPNRPQIESAPTICVAFQVPVLCNRQASTDWICTHIRYLMEGMLFALLSSRSQIPVGHSTSTYIHCLRLPTSGLNSNGISSVVLHALVGIIFWRPARKTVTTPYSSDAVQLFTGVCPVQHGNAKTMTLSTPQCNFKGRGLHVPRLCTNTPFLRRTELKVPWAVSGTTDDVPCRCHSPQTGSHLPAVFCICLAAVGVASAYPSYSNLLWTCDSFIRKLQSTHYALHSSPFFNGPIINSRGSLRQPHIVFPVDDSAYAFAAGSVATQEPDCTDRHAHQRRDTEARSLPRVAVCSRFALLHIPPANTQLTPSSVVQTLTPSLGKPDTVMAVRPRFGNE</sequence>
<feature type="compositionally biased region" description="Polar residues" evidence="1">
    <location>
        <begin position="1"/>
        <end position="21"/>
    </location>
</feature>
<reference evidence="2" key="1">
    <citation type="submission" date="2021-06" db="EMBL/GenBank/DDBJ databases">
        <title>Comparative genomics, transcriptomics and evolutionary studies reveal genomic signatures of adaptation to plant cell wall in hemibiotrophic fungi.</title>
        <authorList>
            <consortium name="DOE Joint Genome Institute"/>
            <person name="Baroncelli R."/>
            <person name="Diaz J.F."/>
            <person name="Benocci T."/>
            <person name="Peng M."/>
            <person name="Battaglia E."/>
            <person name="Haridas S."/>
            <person name="Andreopoulos W."/>
            <person name="Labutti K."/>
            <person name="Pangilinan J."/>
            <person name="Floch G.L."/>
            <person name="Makela M.R."/>
            <person name="Henrissat B."/>
            <person name="Grigoriev I.V."/>
            <person name="Crouch J.A."/>
            <person name="De Vries R.P."/>
            <person name="Sukno S.A."/>
            <person name="Thon M.R."/>
        </authorList>
    </citation>
    <scope>NUCLEOTIDE SEQUENCE</scope>
    <source>
        <strain evidence="2">CBS 193.32</strain>
    </source>
</reference>
<organism evidence="2 3">
    <name type="scientific">Colletotrichum godetiae</name>
    <dbReference type="NCBI Taxonomy" id="1209918"/>
    <lineage>
        <taxon>Eukaryota</taxon>
        <taxon>Fungi</taxon>
        <taxon>Dikarya</taxon>
        <taxon>Ascomycota</taxon>
        <taxon>Pezizomycotina</taxon>
        <taxon>Sordariomycetes</taxon>
        <taxon>Hypocreomycetidae</taxon>
        <taxon>Glomerellales</taxon>
        <taxon>Glomerellaceae</taxon>
        <taxon>Colletotrichum</taxon>
        <taxon>Colletotrichum acutatum species complex</taxon>
    </lineage>
</organism>
<keyword evidence="3" id="KW-1185">Reference proteome</keyword>
<dbReference type="EMBL" id="JAHMHR010000006">
    <property type="protein sequence ID" value="KAK1690105.1"/>
    <property type="molecule type" value="Genomic_DNA"/>
</dbReference>
<proteinExistence type="predicted"/>
<dbReference type="AlphaFoldDB" id="A0AAJ0ATK4"/>
<dbReference type="Proteomes" id="UP001224890">
    <property type="component" value="Unassembled WGS sequence"/>
</dbReference>
<dbReference type="GeneID" id="85456336"/>